<evidence type="ECO:0000256" key="1">
    <source>
        <dbReference type="SAM" id="MobiDB-lite"/>
    </source>
</evidence>
<evidence type="ECO:0000256" key="2">
    <source>
        <dbReference type="SAM" id="SignalP"/>
    </source>
</evidence>
<dbReference type="EMBL" id="CP041186">
    <property type="protein sequence ID" value="QDG54710.1"/>
    <property type="molecule type" value="Genomic_DNA"/>
</dbReference>
<name>A0A4Y6Q2N6_PERCE</name>
<protein>
    <submittedName>
        <fullName evidence="3">Uncharacterized protein</fullName>
    </submittedName>
</protein>
<keyword evidence="4" id="KW-1185">Reference proteome</keyword>
<accession>A0A4Y6Q2N6</accession>
<feature type="chain" id="PRO_5030106912" evidence="2">
    <location>
        <begin position="22"/>
        <end position="200"/>
    </location>
</feature>
<reference evidence="3 4" key="1">
    <citation type="submission" date="2019-06" db="EMBL/GenBank/DDBJ databases">
        <title>Persicimonas caeni gen. nov., sp. nov., a predatory bacterium isolated from solar saltern.</title>
        <authorList>
            <person name="Wang S."/>
        </authorList>
    </citation>
    <scope>NUCLEOTIDE SEQUENCE [LARGE SCALE GENOMIC DNA]</scope>
    <source>
        <strain evidence="3 4">YN101</strain>
    </source>
</reference>
<gene>
    <name evidence="3" type="ORF">FIV42_29390</name>
</gene>
<feature type="region of interest" description="Disordered" evidence="1">
    <location>
        <begin position="88"/>
        <end position="112"/>
    </location>
</feature>
<feature type="compositionally biased region" description="Basic and acidic residues" evidence="1">
    <location>
        <begin position="95"/>
        <end position="104"/>
    </location>
</feature>
<evidence type="ECO:0000313" key="4">
    <source>
        <dbReference type="Proteomes" id="UP000315995"/>
    </source>
</evidence>
<dbReference type="OrthoDB" id="5505881at2"/>
<sequence length="200" mass="21563">MFLKNKRLFALLAIASFSQVACYNTYFIDKGELEKLESEVEQKEVVVVYGDCADTATASSSEDSEGTAYKSLELDGSMWAQAEGDEAATASDATGARETEEKTGRPGCQRVPVSTANPVNVVTKNGETFRVTPFNFMMSEQQIVSPEYDLLLSLDQVEGGEVRQFSTWKTVGTIVGVSAVAIGTFVGISVLAPEGDGFQR</sequence>
<organism evidence="3 4">
    <name type="scientific">Persicimonas caeni</name>
    <dbReference type="NCBI Taxonomy" id="2292766"/>
    <lineage>
        <taxon>Bacteria</taxon>
        <taxon>Deltaproteobacteria</taxon>
        <taxon>Bradymonadales</taxon>
        <taxon>Bradymonadaceae</taxon>
        <taxon>Persicimonas</taxon>
    </lineage>
</organism>
<dbReference type="RefSeq" id="WP_141201154.1">
    <property type="nucleotide sequence ID" value="NZ_CP041186.1"/>
</dbReference>
<evidence type="ECO:0000313" key="3">
    <source>
        <dbReference type="EMBL" id="QDG54710.1"/>
    </source>
</evidence>
<dbReference type="AlphaFoldDB" id="A0A4Y6Q2N6"/>
<keyword evidence="2" id="KW-0732">Signal</keyword>
<feature type="signal peptide" evidence="2">
    <location>
        <begin position="1"/>
        <end position="21"/>
    </location>
</feature>
<accession>A0A5B8YEG6</accession>
<dbReference type="Proteomes" id="UP000315995">
    <property type="component" value="Chromosome"/>
</dbReference>
<proteinExistence type="predicted"/>